<dbReference type="Proteomes" id="UP001055117">
    <property type="component" value="Unassembled WGS sequence"/>
</dbReference>
<name>A0ABQ4QPQ7_9HYPH</name>
<organism evidence="1 2">
    <name type="scientific">Methylobacterium cerastii</name>
    <dbReference type="NCBI Taxonomy" id="932741"/>
    <lineage>
        <taxon>Bacteria</taxon>
        <taxon>Pseudomonadati</taxon>
        <taxon>Pseudomonadota</taxon>
        <taxon>Alphaproteobacteria</taxon>
        <taxon>Hyphomicrobiales</taxon>
        <taxon>Methylobacteriaceae</taxon>
        <taxon>Methylobacterium</taxon>
    </lineage>
</organism>
<reference evidence="1 2" key="1">
    <citation type="journal article" date="2021" name="Front. Microbiol.">
        <title>Comprehensive Comparative Genomics and Phenotyping of Methylobacterium Species.</title>
        <authorList>
            <person name="Alessa O."/>
            <person name="Ogura Y."/>
            <person name="Fujitani Y."/>
            <person name="Takami H."/>
            <person name="Hayashi T."/>
            <person name="Sahin N."/>
            <person name="Tani A."/>
        </authorList>
    </citation>
    <scope>NUCLEOTIDE SEQUENCE [LARGE SCALE GENOMIC DNA]</scope>
    <source>
        <strain evidence="1 2">DSM 23679</strain>
    </source>
</reference>
<sequence>MSAPVATWHAIAEMETDVVNVGRWARALISMGCSDNYIHPGAAFAVGEALERLGEGLEAKWNLALDAAREKGATDD</sequence>
<proteinExistence type="predicted"/>
<protein>
    <submittedName>
        <fullName evidence="1">Uncharacterized protein</fullName>
    </submittedName>
</protein>
<accession>A0ABQ4QPQ7</accession>
<keyword evidence="2" id="KW-1185">Reference proteome</keyword>
<gene>
    <name evidence="1" type="ORF">AFCDBAGC_5173</name>
</gene>
<comment type="caution">
    <text evidence="1">The sequence shown here is derived from an EMBL/GenBank/DDBJ whole genome shotgun (WGS) entry which is preliminary data.</text>
</comment>
<dbReference type="EMBL" id="BPQG01000142">
    <property type="protein sequence ID" value="GJD47280.1"/>
    <property type="molecule type" value="Genomic_DNA"/>
</dbReference>
<evidence type="ECO:0000313" key="1">
    <source>
        <dbReference type="EMBL" id="GJD47280.1"/>
    </source>
</evidence>
<evidence type="ECO:0000313" key="2">
    <source>
        <dbReference type="Proteomes" id="UP001055117"/>
    </source>
</evidence>
<dbReference type="RefSeq" id="WP_238273395.1">
    <property type="nucleotide sequence ID" value="NZ_BPQG01000142.1"/>
</dbReference>